<dbReference type="Proteomes" id="UP001301388">
    <property type="component" value="Unassembled WGS sequence"/>
</dbReference>
<evidence type="ECO:0000259" key="4">
    <source>
        <dbReference type="PROSITE" id="PS50893"/>
    </source>
</evidence>
<dbReference type="InterPro" id="IPR015854">
    <property type="entry name" value="ABC_transpr_LolD-like"/>
</dbReference>
<name>A0ABU5TJL2_9CYAN</name>
<dbReference type="PROSITE" id="PS00211">
    <property type="entry name" value="ABC_TRANSPORTER_1"/>
    <property type="match status" value="1"/>
</dbReference>
<dbReference type="InterPro" id="IPR003593">
    <property type="entry name" value="AAA+_ATPase"/>
</dbReference>
<keyword evidence="2" id="KW-0547">Nucleotide-binding</keyword>
<accession>A0ABU5TJL2</accession>
<comment type="caution">
    <text evidence="5">The sequence shown here is derived from an EMBL/GenBank/DDBJ whole genome shotgun (WGS) entry which is preliminary data.</text>
</comment>
<dbReference type="GO" id="GO:0005524">
    <property type="term" value="F:ATP binding"/>
    <property type="evidence" value="ECO:0007669"/>
    <property type="project" value="UniProtKB-KW"/>
</dbReference>
<feature type="domain" description="ABC transporter" evidence="4">
    <location>
        <begin position="21"/>
        <end position="261"/>
    </location>
</feature>
<dbReference type="SUPFAM" id="SSF52540">
    <property type="entry name" value="P-loop containing nucleoside triphosphate hydrolases"/>
    <property type="match status" value="1"/>
</dbReference>
<dbReference type="SMART" id="SM00382">
    <property type="entry name" value="AAA"/>
    <property type="match status" value="1"/>
</dbReference>
<protein>
    <submittedName>
        <fullName evidence="5">DevA family ABC transporter ATP-binding protein</fullName>
    </submittedName>
</protein>
<keyword evidence="1" id="KW-0813">Transport</keyword>
<dbReference type="Pfam" id="PF00005">
    <property type="entry name" value="ABC_tran"/>
    <property type="match status" value="1"/>
</dbReference>
<evidence type="ECO:0000313" key="6">
    <source>
        <dbReference type="Proteomes" id="UP001301388"/>
    </source>
</evidence>
<dbReference type="InterPro" id="IPR017871">
    <property type="entry name" value="ABC_transporter-like_CS"/>
</dbReference>
<dbReference type="CDD" id="cd03255">
    <property type="entry name" value="ABC_MJ0796_LolCDE_FtsE"/>
    <property type="match status" value="1"/>
</dbReference>
<dbReference type="RefSeq" id="WP_323261854.1">
    <property type="nucleotide sequence ID" value="NZ_JAYGIE010000073.1"/>
</dbReference>
<evidence type="ECO:0000256" key="2">
    <source>
        <dbReference type="ARBA" id="ARBA00022741"/>
    </source>
</evidence>
<dbReference type="InterPro" id="IPR017911">
    <property type="entry name" value="MacB-like_ATP-bd"/>
</dbReference>
<dbReference type="InterPro" id="IPR014324">
    <property type="entry name" value="ABC_heterocyst_DevA"/>
</dbReference>
<dbReference type="PROSITE" id="PS50893">
    <property type="entry name" value="ABC_TRANSPORTER_2"/>
    <property type="match status" value="1"/>
</dbReference>
<keyword evidence="6" id="KW-1185">Reference proteome</keyword>
<keyword evidence="3 5" id="KW-0067">ATP-binding</keyword>
<evidence type="ECO:0000313" key="5">
    <source>
        <dbReference type="EMBL" id="MEA5478339.1"/>
    </source>
</evidence>
<organism evidence="5 6">
    <name type="scientific">Pseudanabaena galeata UHCC 0370</name>
    <dbReference type="NCBI Taxonomy" id="3110310"/>
    <lineage>
        <taxon>Bacteria</taxon>
        <taxon>Bacillati</taxon>
        <taxon>Cyanobacteriota</taxon>
        <taxon>Cyanophyceae</taxon>
        <taxon>Pseudanabaenales</taxon>
        <taxon>Pseudanabaenaceae</taxon>
        <taxon>Pseudanabaena</taxon>
    </lineage>
</organism>
<evidence type="ECO:0000256" key="3">
    <source>
        <dbReference type="ARBA" id="ARBA00022840"/>
    </source>
</evidence>
<evidence type="ECO:0000256" key="1">
    <source>
        <dbReference type="ARBA" id="ARBA00022448"/>
    </source>
</evidence>
<reference evidence="5 6" key="1">
    <citation type="submission" date="2023-12" db="EMBL/GenBank/DDBJ databases">
        <title>Baltic Sea Cyanobacteria.</title>
        <authorList>
            <person name="Delbaje E."/>
            <person name="Fewer D.P."/>
            <person name="Shishido T.K."/>
        </authorList>
    </citation>
    <scope>NUCLEOTIDE SEQUENCE [LARGE SCALE GENOMIC DNA]</scope>
    <source>
        <strain evidence="5 6">UHCC 0370</strain>
    </source>
</reference>
<dbReference type="PANTHER" id="PTHR24220:SF376">
    <property type="entry name" value="ABC TRANSPORTER"/>
    <property type="match status" value="1"/>
</dbReference>
<dbReference type="InterPro" id="IPR027417">
    <property type="entry name" value="P-loop_NTPase"/>
</dbReference>
<dbReference type="NCBIfam" id="TIGR02982">
    <property type="entry name" value="heterocyst_DevA"/>
    <property type="match status" value="1"/>
</dbReference>
<dbReference type="PANTHER" id="PTHR24220">
    <property type="entry name" value="IMPORT ATP-BINDING PROTEIN"/>
    <property type="match status" value="1"/>
</dbReference>
<dbReference type="Gene3D" id="3.40.50.300">
    <property type="entry name" value="P-loop containing nucleotide triphosphate hydrolases"/>
    <property type="match status" value="1"/>
</dbReference>
<sequence length="264" mass="29019">MLDTYLDSTPQSLSPNFEPSVQIRNLNFHYGEGDLFKQVLFDINLEIHSGQIVILTGPSGSGKTTLLTLIGALRTIQDGSLKVLGQELKGLNPKKLVQIRKNIGFIFQAHNLFHSLTARQNVMMSTDLFTHEGGNAMAANKAAEILTQLGLGERVDYKPHALSGGQKQRVAIARALVNRPSLILADEPTAALDKKSGRDVVTLMQKMAKEENITILMVTHDNRILDVADRIINLVDGNLESDNVMNDFLANRDASGVDSRTFML</sequence>
<dbReference type="InterPro" id="IPR003439">
    <property type="entry name" value="ABC_transporter-like_ATP-bd"/>
</dbReference>
<gene>
    <name evidence="5" type="ORF">VB774_11990</name>
</gene>
<dbReference type="EMBL" id="JAYGIE010000073">
    <property type="protein sequence ID" value="MEA5478339.1"/>
    <property type="molecule type" value="Genomic_DNA"/>
</dbReference>
<proteinExistence type="predicted"/>